<evidence type="ECO:0000313" key="1">
    <source>
        <dbReference type="EMBL" id="KAL1257309.1"/>
    </source>
</evidence>
<keyword evidence="2" id="KW-1185">Reference proteome</keyword>
<proteinExistence type="predicted"/>
<protein>
    <submittedName>
        <fullName evidence="1">Uncharacterized protein</fullName>
    </submittedName>
</protein>
<reference evidence="1 2" key="1">
    <citation type="submission" date="2023-09" db="EMBL/GenBank/DDBJ databases">
        <authorList>
            <person name="Wang M."/>
        </authorList>
    </citation>
    <scope>NUCLEOTIDE SEQUENCE [LARGE SCALE GENOMIC DNA]</scope>
    <source>
        <strain evidence="1">GT-2023</strain>
        <tissue evidence="1">Liver</tissue>
    </source>
</reference>
<sequence>MYAGQHGAGCVLSSTLIAYSHVSTTNHVINQCIKYPEVSACCDALLVFVTKPVERLEVLPANVLGTRCAGQLHGLVCPVPLVTDNFSTHIGFDYWTTWCPLLCSSNCFSLLTKNWEGFNSFFEYLEACGAELILFHIVGNLKLDVCSVLFSGISFGL</sequence>
<evidence type="ECO:0000313" key="2">
    <source>
        <dbReference type="Proteomes" id="UP001558613"/>
    </source>
</evidence>
<dbReference type="EMBL" id="JAYMGO010000017">
    <property type="protein sequence ID" value="KAL1257309.1"/>
    <property type="molecule type" value="Genomic_DNA"/>
</dbReference>
<organism evidence="1 2">
    <name type="scientific">Cirrhinus molitorella</name>
    <name type="common">mud carp</name>
    <dbReference type="NCBI Taxonomy" id="172907"/>
    <lineage>
        <taxon>Eukaryota</taxon>
        <taxon>Metazoa</taxon>
        <taxon>Chordata</taxon>
        <taxon>Craniata</taxon>
        <taxon>Vertebrata</taxon>
        <taxon>Euteleostomi</taxon>
        <taxon>Actinopterygii</taxon>
        <taxon>Neopterygii</taxon>
        <taxon>Teleostei</taxon>
        <taxon>Ostariophysi</taxon>
        <taxon>Cypriniformes</taxon>
        <taxon>Cyprinidae</taxon>
        <taxon>Labeoninae</taxon>
        <taxon>Labeonini</taxon>
        <taxon>Cirrhinus</taxon>
    </lineage>
</organism>
<name>A0ABR3M042_9TELE</name>
<dbReference type="Proteomes" id="UP001558613">
    <property type="component" value="Unassembled WGS sequence"/>
</dbReference>
<gene>
    <name evidence="1" type="ORF">QQF64_010553</name>
</gene>
<accession>A0ABR3M042</accession>
<comment type="caution">
    <text evidence="1">The sequence shown here is derived from an EMBL/GenBank/DDBJ whole genome shotgun (WGS) entry which is preliminary data.</text>
</comment>